<sequence length="81" mass="8632">MFDMIVQEVLRAALRSTGLGLLILAVLLASCAILYAFRGGKLGSVREDISCILGLDRPIVSTPAIVLFVSLLAVGLAYLLR</sequence>
<protein>
    <submittedName>
        <fullName evidence="2">Uncharacterized protein</fullName>
    </submittedName>
</protein>
<evidence type="ECO:0000313" key="3">
    <source>
        <dbReference type="Proteomes" id="UP000246058"/>
    </source>
</evidence>
<feature type="transmembrane region" description="Helical" evidence="1">
    <location>
        <begin position="12"/>
        <end position="37"/>
    </location>
</feature>
<dbReference type="KEGG" id="meti:DK427_14295"/>
<evidence type="ECO:0000256" key="1">
    <source>
        <dbReference type="SAM" id="Phobius"/>
    </source>
</evidence>
<evidence type="ECO:0000313" key="2">
    <source>
        <dbReference type="EMBL" id="AWN36758.1"/>
    </source>
</evidence>
<organism evidence="2 3">
    <name type="scientific">Methylobacterium radiodurans</name>
    <dbReference type="NCBI Taxonomy" id="2202828"/>
    <lineage>
        <taxon>Bacteria</taxon>
        <taxon>Pseudomonadati</taxon>
        <taxon>Pseudomonadota</taxon>
        <taxon>Alphaproteobacteria</taxon>
        <taxon>Hyphomicrobiales</taxon>
        <taxon>Methylobacteriaceae</taxon>
        <taxon>Methylobacterium</taxon>
    </lineage>
</organism>
<gene>
    <name evidence="2" type="ORF">DK427_14295</name>
</gene>
<keyword evidence="3" id="KW-1185">Reference proteome</keyword>
<dbReference type="RefSeq" id="WP_109951847.1">
    <property type="nucleotide sequence ID" value="NZ_CP029551.1"/>
</dbReference>
<accession>A0A2U8VTM8</accession>
<reference evidence="2 3" key="1">
    <citation type="submission" date="2018-05" db="EMBL/GenBank/DDBJ databases">
        <title>Complete Genome Sequence of Methylobacterium sp. 17Sr1-43.</title>
        <authorList>
            <person name="Srinivasan S."/>
        </authorList>
    </citation>
    <scope>NUCLEOTIDE SEQUENCE [LARGE SCALE GENOMIC DNA]</scope>
    <source>
        <strain evidence="2 3">17Sr1-43</strain>
    </source>
</reference>
<feature type="transmembrane region" description="Helical" evidence="1">
    <location>
        <begin position="57"/>
        <end position="80"/>
    </location>
</feature>
<keyword evidence="1" id="KW-1133">Transmembrane helix</keyword>
<keyword evidence="1" id="KW-0812">Transmembrane</keyword>
<dbReference type="AlphaFoldDB" id="A0A2U8VTM8"/>
<dbReference type="EMBL" id="CP029551">
    <property type="protein sequence ID" value="AWN36758.1"/>
    <property type="molecule type" value="Genomic_DNA"/>
</dbReference>
<proteinExistence type="predicted"/>
<name>A0A2U8VTM8_9HYPH</name>
<dbReference type="Proteomes" id="UP000246058">
    <property type="component" value="Chromosome"/>
</dbReference>
<keyword evidence="1" id="KW-0472">Membrane</keyword>